<sequence>MDHNVTNRSTHPKGQILSKIRERHSHE</sequence>
<feature type="region of interest" description="Disordered" evidence="1">
    <location>
        <begin position="1"/>
        <end position="27"/>
    </location>
</feature>
<name>A0A0A9G4P3_ARUDO</name>
<dbReference type="EMBL" id="GBRH01180385">
    <property type="protein sequence ID" value="JAE17511.1"/>
    <property type="molecule type" value="Transcribed_RNA"/>
</dbReference>
<reference evidence="2" key="1">
    <citation type="submission" date="2014-09" db="EMBL/GenBank/DDBJ databases">
        <authorList>
            <person name="Magalhaes I.L.F."/>
            <person name="Oliveira U."/>
            <person name="Santos F.R."/>
            <person name="Vidigal T.H.D.A."/>
            <person name="Brescovit A.D."/>
            <person name="Santos A.J."/>
        </authorList>
    </citation>
    <scope>NUCLEOTIDE SEQUENCE</scope>
    <source>
        <tissue evidence="2">Shoot tissue taken approximately 20 cm above the soil surface</tissue>
    </source>
</reference>
<reference evidence="2" key="2">
    <citation type="journal article" date="2015" name="Data Brief">
        <title>Shoot transcriptome of the giant reed, Arundo donax.</title>
        <authorList>
            <person name="Barrero R.A."/>
            <person name="Guerrero F.D."/>
            <person name="Moolhuijzen P."/>
            <person name="Goolsby J.A."/>
            <person name="Tidwell J."/>
            <person name="Bellgard S.E."/>
            <person name="Bellgard M.I."/>
        </authorList>
    </citation>
    <scope>NUCLEOTIDE SEQUENCE</scope>
    <source>
        <tissue evidence="2">Shoot tissue taken approximately 20 cm above the soil surface</tissue>
    </source>
</reference>
<dbReference type="AlphaFoldDB" id="A0A0A9G4P3"/>
<protein>
    <submittedName>
        <fullName evidence="2">Uncharacterized protein</fullName>
    </submittedName>
</protein>
<organism evidence="2">
    <name type="scientific">Arundo donax</name>
    <name type="common">Giant reed</name>
    <name type="synonym">Donax arundinaceus</name>
    <dbReference type="NCBI Taxonomy" id="35708"/>
    <lineage>
        <taxon>Eukaryota</taxon>
        <taxon>Viridiplantae</taxon>
        <taxon>Streptophyta</taxon>
        <taxon>Embryophyta</taxon>
        <taxon>Tracheophyta</taxon>
        <taxon>Spermatophyta</taxon>
        <taxon>Magnoliopsida</taxon>
        <taxon>Liliopsida</taxon>
        <taxon>Poales</taxon>
        <taxon>Poaceae</taxon>
        <taxon>PACMAD clade</taxon>
        <taxon>Arundinoideae</taxon>
        <taxon>Arundineae</taxon>
        <taxon>Arundo</taxon>
    </lineage>
</organism>
<proteinExistence type="predicted"/>
<evidence type="ECO:0000313" key="2">
    <source>
        <dbReference type="EMBL" id="JAE17511.1"/>
    </source>
</evidence>
<accession>A0A0A9G4P3</accession>
<evidence type="ECO:0000256" key="1">
    <source>
        <dbReference type="SAM" id="MobiDB-lite"/>
    </source>
</evidence>